<evidence type="ECO:0000256" key="4">
    <source>
        <dbReference type="ARBA" id="ARBA00037924"/>
    </source>
</evidence>
<dbReference type="Pfam" id="PF00108">
    <property type="entry name" value="Thiolase_N"/>
    <property type="match status" value="1"/>
</dbReference>
<dbReference type="RefSeq" id="WP_009578768.1">
    <property type="nucleotide sequence ID" value="NZ_AMZN01000015.1"/>
</dbReference>
<dbReference type="PIRSF" id="PIRSF000429">
    <property type="entry name" value="Ac-CoA_Ac_transf"/>
    <property type="match status" value="1"/>
</dbReference>
<dbReference type="PATRIC" id="fig|1237149.3.peg.1300"/>
<feature type="domain" description="Thiolase C-terminal" evidence="8">
    <location>
        <begin position="265"/>
        <end position="387"/>
    </location>
</feature>
<dbReference type="Gene3D" id="3.40.47.10">
    <property type="match status" value="2"/>
</dbReference>
<dbReference type="InterPro" id="IPR020613">
    <property type="entry name" value="Thiolase_CS"/>
</dbReference>
<reference evidence="9 10" key="1">
    <citation type="submission" date="2012-12" db="EMBL/GenBank/DDBJ databases">
        <title>Genome assembly of Fulvivirga imtechensis AK7.</title>
        <authorList>
            <person name="Nupur N."/>
            <person name="Khatri I."/>
            <person name="Kumar R."/>
            <person name="Subramanian S."/>
            <person name="Pinnaka A."/>
        </authorList>
    </citation>
    <scope>NUCLEOTIDE SEQUENCE [LARGE SCALE GENOMIC DNA]</scope>
    <source>
        <strain evidence="9 10">AK7</strain>
    </source>
</reference>
<feature type="active site" description="Proton acceptor" evidence="5">
    <location>
        <position position="374"/>
    </location>
</feature>
<keyword evidence="3 6" id="KW-0012">Acyltransferase</keyword>
<dbReference type="SUPFAM" id="SSF53901">
    <property type="entry name" value="Thiolase-like"/>
    <property type="match status" value="2"/>
</dbReference>
<dbReference type="NCBIfam" id="TIGR01930">
    <property type="entry name" value="AcCoA-C-Actrans"/>
    <property type="match status" value="1"/>
</dbReference>
<dbReference type="AlphaFoldDB" id="L8JZU0"/>
<sequence length="388" mass="40591">MQKVYIISAKRTAVGGFLGKLAHINAIELGSTTIKAVIADAGIEASTINSVYMGNVISANLGQSPARQAAIGAGIPVNVDATTVNKVCSSGLKAITLGAQQIQLGLEDLVIAGGMESMSNAPFYADIRKGNKYGHAQLTDSLLKDGLSDAYHGYHMGNAAETTVRKYKITREAQDEYTINSYERAQRAIKFGKFEQEIIAVPAYKSGELIAEDEDVSKLVRDKVSKLQPAFEEGGTITAASASNLNDGASAVLLASEKAVEKYGLKPIAGILDYADAAQVSDSFSTSPSVAIQAILKRSRLAIDSIDFLELNEAYASVILANQKILGFDLEKVNVYGGAVALGHPIGASGARIATTLLSVLHQENGTLGLAAICNGGGGATALLVEKI</sequence>
<feature type="active site" description="Proton acceptor" evidence="5">
    <location>
        <position position="344"/>
    </location>
</feature>
<comment type="caution">
    <text evidence="9">The sequence shown here is derived from an EMBL/GenBank/DDBJ whole genome shotgun (WGS) entry which is preliminary data.</text>
</comment>
<feature type="active site" description="Acyl-thioester intermediate" evidence="5">
    <location>
        <position position="88"/>
    </location>
</feature>
<dbReference type="InterPro" id="IPR002155">
    <property type="entry name" value="Thiolase"/>
</dbReference>
<keyword evidence="10" id="KW-1185">Reference proteome</keyword>
<evidence type="ECO:0000256" key="5">
    <source>
        <dbReference type="PIRSR" id="PIRSR000429-1"/>
    </source>
</evidence>
<protein>
    <submittedName>
        <fullName evidence="9">Acetyl-CoA acetyltransferase</fullName>
    </submittedName>
</protein>
<accession>L8JZU0</accession>
<dbReference type="InterPro" id="IPR020615">
    <property type="entry name" value="Thiolase_acyl_enz_int_AS"/>
</dbReference>
<comment type="pathway">
    <text evidence="4">Metabolic intermediate biosynthesis; (R)-mevalonate biosynthesis; (R)-mevalonate from acetyl-CoA: step 1/3.</text>
</comment>
<dbReference type="PROSITE" id="PS00737">
    <property type="entry name" value="THIOLASE_2"/>
    <property type="match status" value="1"/>
</dbReference>
<dbReference type="PROSITE" id="PS00098">
    <property type="entry name" value="THIOLASE_1"/>
    <property type="match status" value="1"/>
</dbReference>
<evidence type="ECO:0000313" key="9">
    <source>
        <dbReference type="EMBL" id="ELR72717.1"/>
    </source>
</evidence>
<dbReference type="eggNOG" id="COG0183">
    <property type="taxonomic scope" value="Bacteria"/>
</dbReference>
<evidence type="ECO:0000256" key="6">
    <source>
        <dbReference type="RuleBase" id="RU003557"/>
    </source>
</evidence>
<dbReference type="GO" id="GO:0006696">
    <property type="term" value="P:ergosterol biosynthetic process"/>
    <property type="evidence" value="ECO:0007669"/>
    <property type="project" value="TreeGrafter"/>
</dbReference>
<dbReference type="Proteomes" id="UP000011135">
    <property type="component" value="Unassembled WGS sequence"/>
</dbReference>
<dbReference type="InterPro" id="IPR016039">
    <property type="entry name" value="Thiolase-like"/>
</dbReference>
<evidence type="ECO:0000256" key="1">
    <source>
        <dbReference type="ARBA" id="ARBA00010982"/>
    </source>
</evidence>
<dbReference type="EMBL" id="AMZN01000015">
    <property type="protein sequence ID" value="ELR72717.1"/>
    <property type="molecule type" value="Genomic_DNA"/>
</dbReference>
<feature type="domain" description="Thiolase N-terminal" evidence="7">
    <location>
        <begin position="4"/>
        <end position="257"/>
    </location>
</feature>
<dbReference type="GO" id="GO:0006635">
    <property type="term" value="P:fatty acid beta-oxidation"/>
    <property type="evidence" value="ECO:0007669"/>
    <property type="project" value="TreeGrafter"/>
</dbReference>
<dbReference type="Pfam" id="PF02803">
    <property type="entry name" value="Thiolase_C"/>
    <property type="match status" value="1"/>
</dbReference>
<dbReference type="InterPro" id="IPR020616">
    <property type="entry name" value="Thiolase_N"/>
</dbReference>
<dbReference type="CDD" id="cd00751">
    <property type="entry name" value="thiolase"/>
    <property type="match status" value="1"/>
</dbReference>
<dbReference type="OrthoDB" id="9764892at2"/>
<evidence type="ECO:0000313" key="10">
    <source>
        <dbReference type="Proteomes" id="UP000011135"/>
    </source>
</evidence>
<comment type="similarity">
    <text evidence="1 6">Belongs to the thiolase-like superfamily. Thiolase family.</text>
</comment>
<evidence type="ECO:0000259" key="7">
    <source>
        <dbReference type="Pfam" id="PF00108"/>
    </source>
</evidence>
<dbReference type="PANTHER" id="PTHR18919:SF165">
    <property type="entry name" value="ACETYL-COA ACETYLTRANSFERASE"/>
    <property type="match status" value="1"/>
</dbReference>
<evidence type="ECO:0000259" key="8">
    <source>
        <dbReference type="Pfam" id="PF02803"/>
    </source>
</evidence>
<dbReference type="PROSITE" id="PS00099">
    <property type="entry name" value="THIOLASE_3"/>
    <property type="match status" value="1"/>
</dbReference>
<organism evidence="9 10">
    <name type="scientific">Fulvivirga imtechensis AK7</name>
    <dbReference type="NCBI Taxonomy" id="1237149"/>
    <lineage>
        <taxon>Bacteria</taxon>
        <taxon>Pseudomonadati</taxon>
        <taxon>Bacteroidota</taxon>
        <taxon>Cytophagia</taxon>
        <taxon>Cytophagales</taxon>
        <taxon>Fulvivirgaceae</taxon>
        <taxon>Fulvivirga</taxon>
    </lineage>
</organism>
<evidence type="ECO:0000256" key="3">
    <source>
        <dbReference type="ARBA" id="ARBA00023315"/>
    </source>
</evidence>
<dbReference type="STRING" id="1237149.C900_01096"/>
<proteinExistence type="inferred from homology"/>
<name>L8JZU0_9BACT</name>
<keyword evidence="2 6" id="KW-0808">Transferase</keyword>
<dbReference type="PANTHER" id="PTHR18919">
    <property type="entry name" value="ACETYL-COA C-ACYLTRANSFERASE"/>
    <property type="match status" value="1"/>
</dbReference>
<dbReference type="GO" id="GO:0003985">
    <property type="term" value="F:acetyl-CoA C-acetyltransferase activity"/>
    <property type="evidence" value="ECO:0007669"/>
    <property type="project" value="TreeGrafter"/>
</dbReference>
<dbReference type="InterPro" id="IPR020617">
    <property type="entry name" value="Thiolase_C"/>
</dbReference>
<dbReference type="InterPro" id="IPR020610">
    <property type="entry name" value="Thiolase_AS"/>
</dbReference>
<evidence type="ECO:0000256" key="2">
    <source>
        <dbReference type="ARBA" id="ARBA00022679"/>
    </source>
</evidence>
<gene>
    <name evidence="9" type="ORF">C900_01096</name>
</gene>